<dbReference type="Gene3D" id="3.10.129.130">
    <property type="match status" value="1"/>
</dbReference>
<sequence>MKQRLILVKINSDYCDFLRTFDKRVPYNYDKKSNRPFVGVLFRVDNYHYFAPLSSPKRKHLKMHNTIDFLKLDGGKLGAANFNNMLPVTTKNITKINFERILNSSDRAYYKLLQEQIYWLNRNRNQLYKKSFQLYQKQIANRLPNSIMQRCCNFKLLEEKCTEYNQNKMNITN</sequence>
<evidence type="ECO:0000313" key="1">
    <source>
        <dbReference type="EMBL" id="HIQ65368.1"/>
    </source>
</evidence>
<name>A0A9D0Z2Q6_9FIRM</name>
<dbReference type="AlphaFoldDB" id="A0A9D0Z2Q6"/>
<dbReference type="InterPro" id="IPR053735">
    <property type="entry name" value="Type_III_TA_endoRNase"/>
</dbReference>
<proteinExistence type="predicted"/>
<protein>
    <submittedName>
        <fullName evidence="1">Type III toxin-antitoxin system ToxN/AbiQ family toxin</fullName>
    </submittedName>
</protein>
<dbReference type="GO" id="GO:0004521">
    <property type="term" value="F:RNA endonuclease activity"/>
    <property type="evidence" value="ECO:0007669"/>
    <property type="project" value="InterPro"/>
</dbReference>
<dbReference type="Proteomes" id="UP000886725">
    <property type="component" value="Unassembled WGS sequence"/>
</dbReference>
<dbReference type="EMBL" id="DVFU01000124">
    <property type="protein sequence ID" value="HIQ65368.1"/>
    <property type="molecule type" value="Genomic_DNA"/>
</dbReference>
<gene>
    <name evidence="1" type="ORF">IAC85_06480</name>
</gene>
<dbReference type="Pfam" id="PF13958">
    <property type="entry name" value="ToxN_toxin"/>
    <property type="match status" value="1"/>
</dbReference>
<evidence type="ECO:0000313" key="2">
    <source>
        <dbReference type="Proteomes" id="UP000886725"/>
    </source>
</evidence>
<organism evidence="1 2">
    <name type="scientific">Candidatus Faecenecus gallistercoris</name>
    <dbReference type="NCBI Taxonomy" id="2840793"/>
    <lineage>
        <taxon>Bacteria</taxon>
        <taxon>Bacillati</taxon>
        <taxon>Bacillota</taxon>
        <taxon>Bacillota incertae sedis</taxon>
        <taxon>Candidatus Faecenecus</taxon>
    </lineage>
</organism>
<comment type="caution">
    <text evidence="1">The sequence shown here is derived from an EMBL/GenBank/DDBJ whole genome shotgun (WGS) entry which is preliminary data.</text>
</comment>
<dbReference type="InterPro" id="IPR025911">
    <property type="entry name" value="ToxN/AbiQ_toxin"/>
</dbReference>
<dbReference type="GO" id="GO:0003723">
    <property type="term" value="F:RNA binding"/>
    <property type="evidence" value="ECO:0007669"/>
    <property type="project" value="InterPro"/>
</dbReference>
<reference evidence="1" key="2">
    <citation type="journal article" date="2021" name="PeerJ">
        <title>Extensive microbial diversity within the chicken gut microbiome revealed by metagenomics and culture.</title>
        <authorList>
            <person name="Gilroy R."/>
            <person name="Ravi A."/>
            <person name="Getino M."/>
            <person name="Pursley I."/>
            <person name="Horton D.L."/>
            <person name="Alikhan N.F."/>
            <person name="Baker D."/>
            <person name="Gharbi K."/>
            <person name="Hall N."/>
            <person name="Watson M."/>
            <person name="Adriaenssens E.M."/>
            <person name="Foster-Nyarko E."/>
            <person name="Jarju S."/>
            <person name="Secka A."/>
            <person name="Antonio M."/>
            <person name="Oren A."/>
            <person name="Chaudhuri R.R."/>
            <person name="La Ragione R."/>
            <person name="Hildebrand F."/>
            <person name="Pallen M.J."/>
        </authorList>
    </citation>
    <scope>NUCLEOTIDE SEQUENCE</scope>
    <source>
        <strain evidence="1">CHK165-10780</strain>
    </source>
</reference>
<accession>A0A9D0Z2Q6</accession>
<reference evidence="1" key="1">
    <citation type="submission" date="2020-10" db="EMBL/GenBank/DDBJ databases">
        <authorList>
            <person name="Gilroy R."/>
        </authorList>
    </citation>
    <scope>NUCLEOTIDE SEQUENCE</scope>
    <source>
        <strain evidence="1">CHK165-10780</strain>
    </source>
</reference>